<evidence type="ECO:0000313" key="3">
    <source>
        <dbReference type="Proteomes" id="UP000239494"/>
    </source>
</evidence>
<name>A0A2T0SX42_9PSEU</name>
<dbReference type="InterPro" id="IPR008863">
    <property type="entry name" value="Toxic_anion-R_TelA"/>
</dbReference>
<protein>
    <submittedName>
        <fullName evidence="2">Uncharacterized protein YaaN involved in tellurite resistance</fullName>
    </submittedName>
</protein>
<sequence>MDPDFVLTAPEPVAAVPADRAAGLVPVDEETRRESVRRAEELAAELTTVDSRSPEFARLLDRVLLLGEADMRAAAQVASRLLDRSLATLSEPGAQRQVTGGLGELRRTVRELDPKDLRGLTGRKVLGLIPLGNRARRLLARFRAANEPLDQVVLRLRAGQDDLRRDNAAVRGERERLWGVMTRLSADAVLASAVDEAVDRQARVVELSDPRRATELRADVLHPVRQRHQDLVTQLAVCAQGYLALDVVRRGNDELVKGVERAVGTTVAALRIGVVVAAALADQREVVDQLDAVRGLTDGLLRTNADLLSLQGDDIQRIASTPAVGIDALRTSFDRVYATIDAIDTFKARAAENMAGTVSALDFEIRRAHDHLTRVRADEEPTP</sequence>
<dbReference type="PANTHER" id="PTHR38432:SF1">
    <property type="entry name" value="TELA-LIKE PROTEIN SAOUHSC_01408"/>
    <property type="match status" value="1"/>
</dbReference>
<dbReference type="OrthoDB" id="1654346at2"/>
<evidence type="ECO:0000256" key="1">
    <source>
        <dbReference type="ARBA" id="ARBA00005541"/>
    </source>
</evidence>
<dbReference type="PANTHER" id="PTHR38432">
    <property type="entry name" value="TELA-LIKE PROTEIN SAOUHSC_01408"/>
    <property type="match status" value="1"/>
</dbReference>
<organism evidence="2 3">
    <name type="scientific">Umezawaea tangerina</name>
    <dbReference type="NCBI Taxonomy" id="84725"/>
    <lineage>
        <taxon>Bacteria</taxon>
        <taxon>Bacillati</taxon>
        <taxon>Actinomycetota</taxon>
        <taxon>Actinomycetes</taxon>
        <taxon>Pseudonocardiales</taxon>
        <taxon>Pseudonocardiaceae</taxon>
        <taxon>Umezawaea</taxon>
    </lineage>
</organism>
<comment type="similarity">
    <text evidence="1">Belongs to the TelA family.</text>
</comment>
<reference evidence="2 3" key="1">
    <citation type="submission" date="2018-03" db="EMBL/GenBank/DDBJ databases">
        <title>Genomic Encyclopedia of Archaeal and Bacterial Type Strains, Phase II (KMG-II): from individual species to whole genera.</title>
        <authorList>
            <person name="Goeker M."/>
        </authorList>
    </citation>
    <scope>NUCLEOTIDE SEQUENCE [LARGE SCALE GENOMIC DNA]</scope>
    <source>
        <strain evidence="2 3">DSM 44720</strain>
    </source>
</reference>
<dbReference type="EMBL" id="PVTF01000009">
    <property type="protein sequence ID" value="PRY37975.1"/>
    <property type="molecule type" value="Genomic_DNA"/>
</dbReference>
<dbReference type="Proteomes" id="UP000239494">
    <property type="component" value="Unassembled WGS sequence"/>
</dbReference>
<keyword evidence="3" id="KW-1185">Reference proteome</keyword>
<proteinExistence type="inferred from homology"/>
<dbReference type="RefSeq" id="WP_106190947.1">
    <property type="nucleotide sequence ID" value="NZ_PVTF01000009.1"/>
</dbReference>
<evidence type="ECO:0000313" key="2">
    <source>
        <dbReference type="EMBL" id="PRY37975.1"/>
    </source>
</evidence>
<comment type="caution">
    <text evidence="2">The sequence shown here is derived from an EMBL/GenBank/DDBJ whole genome shotgun (WGS) entry which is preliminary data.</text>
</comment>
<dbReference type="AlphaFoldDB" id="A0A2T0SX42"/>
<dbReference type="Pfam" id="PF05816">
    <property type="entry name" value="TelA"/>
    <property type="match status" value="1"/>
</dbReference>
<accession>A0A2T0SX42</accession>
<gene>
    <name evidence="2" type="ORF">CLV43_109195</name>
</gene>